<keyword evidence="3" id="KW-0808">Transferase</keyword>
<accession>A0AAD4L245</accession>
<dbReference type="PANTHER" id="PTHR12176:SF59">
    <property type="entry name" value="METHYLTRANSFERASE DOMAIN-CONTAINING PROTEIN-RELATED"/>
    <property type="match status" value="1"/>
</dbReference>
<evidence type="ECO:0000256" key="2">
    <source>
        <dbReference type="ARBA" id="ARBA00022603"/>
    </source>
</evidence>
<evidence type="ECO:0000256" key="1">
    <source>
        <dbReference type="ARBA" id="ARBA00008361"/>
    </source>
</evidence>
<comment type="similarity">
    <text evidence="1">Belongs to the methyltransferase superfamily.</text>
</comment>
<evidence type="ECO:0000313" key="5">
    <source>
        <dbReference type="EMBL" id="KAH8701819.1"/>
    </source>
</evidence>
<keyword evidence="2" id="KW-0489">Methyltransferase</keyword>
<dbReference type="AlphaFoldDB" id="A0AAD4L245"/>
<feature type="transmembrane region" description="Helical" evidence="4">
    <location>
        <begin position="209"/>
        <end position="229"/>
    </location>
</feature>
<keyword evidence="4" id="KW-1133">Transmembrane helix</keyword>
<feature type="transmembrane region" description="Helical" evidence="4">
    <location>
        <begin position="180"/>
        <end position="202"/>
    </location>
</feature>
<dbReference type="RefSeq" id="XP_046075195.1">
    <property type="nucleotide sequence ID" value="XM_046215394.1"/>
</dbReference>
<dbReference type="NCBIfam" id="NF037959">
    <property type="entry name" value="MFS_SpdSyn"/>
    <property type="match status" value="1"/>
</dbReference>
<keyword evidence="6" id="KW-1185">Reference proteome</keyword>
<gene>
    <name evidence="5" type="ORF">BGW36DRAFT_371622</name>
</gene>
<dbReference type="InterPro" id="IPR029063">
    <property type="entry name" value="SAM-dependent_MTases_sf"/>
</dbReference>
<protein>
    <submittedName>
        <fullName evidence="5">Spermine/spermidine synthase family protein</fullName>
    </submittedName>
</protein>
<dbReference type="EMBL" id="JAJTJA010000003">
    <property type="protein sequence ID" value="KAH8701819.1"/>
    <property type="molecule type" value="Genomic_DNA"/>
</dbReference>
<evidence type="ECO:0000256" key="4">
    <source>
        <dbReference type="SAM" id="Phobius"/>
    </source>
</evidence>
<organism evidence="5 6">
    <name type="scientific">Talaromyces proteolyticus</name>
    <dbReference type="NCBI Taxonomy" id="1131652"/>
    <lineage>
        <taxon>Eukaryota</taxon>
        <taxon>Fungi</taxon>
        <taxon>Dikarya</taxon>
        <taxon>Ascomycota</taxon>
        <taxon>Pezizomycotina</taxon>
        <taxon>Eurotiomycetes</taxon>
        <taxon>Eurotiomycetidae</taxon>
        <taxon>Eurotiales</taxon>
        <taxon>Trichocomaceae</taxon>
        <taxon>Talaromyces</taxon>
        <taxon>Talaromyces sect. Bacilispori</taxon>
    </lineage>
</organism>
<dbReference type="FunFam" id="3.40.50.150:FF:000288">
    <property type="entry name" value="Spermine/spermidine synthase, putative"/>
    <property type="match status" value="1"/>
</dbReference>
<dbReference type="GO" id="GO:0008168">
    <property type="term" value="F:methyltransferase activity"/>
    <property type="evidence" value="ECO:0007669"/>
    <property type="project" value="UniProtKB-KW"/>
</dbReference>
<evidence type="ECO:0000256" key="3">
    <source>
        <dbReference type="ARBA" id="ARBA00022679"/>
    </source>
</evidence>
<keyword evidence="4" id="KW-0812">Transmembrane</keyword>
<dbReference type="Proteomes" id="UP001201262">
    <property type="component" value="Unassembled WGS sequence"/>
</dbReference>
<proteinExistence type="inferred from homology"/>
<dbReference type="Pfam" id="PF01564">
    <property type="entry name" value="Spermine_synth"/>
    <property type="match status" value="1"/>
</dbReference>
<evidence type="ECO:0000313" key="6">
    <source>
        <dbReference type="Proteomes" id="UP001201262"/>
    </source>
</evidence>
<comment type="caution">
    <text evidence="5">The sequence shown here is derived from an EMBL/GenBank/DDBJ whole genome shotgun (WGS) entry which is preliminary data.</text>
</comment>
<name>A0AAD4L245_9EURO</name>
<dbReference type="PANTHER" id="PTHR12176">
    <property type="entry name" value="SAM-DEPENDENT METHYLTRANSFERASE SUPERFAMILY PROTEIN"/>
    <property type="match status" value="1"/>
</dbReference>
<dbReference type="InterPro" id="IPR051419">
    <property type="entry name" value="Lys/N-term_MeTrsfase_sf"/>
</dbReference>
<feature type="transmembrane region" description="Helical" evidence="4">
    <location>
        <begin position="151"/>
        <end position="168"/>
    </location>
</feature>
<dbReference type="SUPFAM" id="SSF53335">
    <property type="entry name" value="S-adenosyl-L-methionine-dependent methyltransferases"/>
    <property type="match status" value="1"/>
</dbReference>
<feature type="transmembrane region" description="Helical" evidence="4">
    <location>
        <begin position="33"/>
        <end position="56"/>
    </location>
</feature>
<dbReference type="Gene3D" id="3.40.50.150">
    <property type="entry name" value="Vaccinia Virus protein VP39"/>
    <property type="match status" value="1"/>
</dbReference>
<feature type="transmembrane region" description="Helical" evidence="4">
    <location>
        <begin position="122"/>
        <end position="144"/>
    </location>
</feature>
<reference evidence="5" key="1">
    <citation type="submission" date="2021-12" db="EMBL/GenBank/DDBJ databases">
        <title>Convergent genome expansion in fungi linked to evolution of root-endophyte symbiosis.</title>
        <authorList>
            <consortium name="DOE Joint Genome Institute"/>
            <person name="Ke Y.-H."/>
            <person name="Bonito G."/>
            <person name="Liao H.-L."/>
            <person name="Looney B."/>
            <person name="Rojas-Flechas A."/>
            <person name="Nash J."/>
            <person name="Hameed K."/>
            <person name="Schadt C."/>
            <person name="Martin F."/>
            <person name="Crous P.W."/>
            <person name="Miettinen O."/>
            <person name="Magnuson J.K."/>
            <person name="Labbe J."/>
            <person name="Jacobson D."/>
            <person name="Doktycz M.J."/>
            <person name="Veneault-Fourrey C."/>
            <person name="Kuo A."/>
            <person name="Mondo S."/>
            <person name="Calhoun S."/>
            <person name="Riley R."/>
            <person name="Ohm R."/>
            <person name="LaButti K."/>
            <person name="Andreopoulos B."/>
            <person name="Pangilinan J."/>
            <person name="Nolan M."/>
            <person name="Tritt A."/>
            <person name="Clum A."/>
            <person name="Lipzen A."/>
            <person name="Daum C."/>
            <person name="Barry K."/>
            <person name="Grigoriev I.V."/>
            <person name="Vilgalys R."/>
        </authorList>
    </citation>
    <scope>NUCLEOTIDE SEQUENCE</scope>
    <source>
        <strain evidence="5">PMI_201</strain>
    </source>
</reference>
<dbReference type="GeneID" id="70245681"/>
<sequence length="565" mass="62170">MAKSSPAKSPAGLKTTLQTGTELASAWSNPIRAVVLLFLAAAFSVLSQLALAPVYGSTPAHVYHEVLCNIALVAGLILKSHFPQLFHHDEKLLPVLLFSIPNIQSVLFQYSSHLGNPSGPLLTELVTTAPLLLLSGSIASAFIGSLKLQRYGSSFWVPIVGAVLFKSAHDTTQSTVPLYLGSTLFLTTFGLQIVLAVLYTVIISPKLTWLLLALPSLLLSLTVNVHMPFERTATRLNSTLHESNYSLVDRQESLTGYISVLDNMEVGFRAMRCDHSLLGGEWTRRPTGYNPTASDPIYAVFTMLEAVRLAESDSDSPRNKDSHSNALVIGLGIGTTPAALIQHGVNTTIVEIDPVVYKFALQYFHFPENHTAVIDNAVTFVENARLQSKQYEYIVHDVFTGGTEPIDLFTLEFMQGLYALLKENGIVAINYAGDLSLPSAGLVVRTIRSVFPLCRIFRENGSDKSDSDPLGFTNMVIFCKKTSKEPLNFRAPQPNDYLGSKSRKAYMYPQHEINPNIFGAGDTDTNQQVLQIGKTELLKKYHTQSAIGHWKIMRTVLPAKVWENF</sequence>
<keyword evidence="4" id="KW-0472">Membrane</keyword>
<dbReference type="GO" id="GO:0032259">
    <property type="term" value="P:methylation"/>
    <property type="evidence" value="ECO:0007669"/>
    <property type="project" value="UniProtKB-KW"/>
</dbReference>